<protein>
    <submittedName>
        <fullName evidence="1">Uncharacterized protein</fullName>
    </submittedName>
</protein>
<name>A0AAY4E7V3_9TELE</name>
<organism evidence="1 2">
    <name type="scientific">Denticeps clupeoides</name>
    <name type="common">denticle herring</name>
    <dbReference type="NCBI Taxonomy" id="299321"/>
    <lineage>
        <taxon>Eukaryota</taxon>
        <taxon>Metazoa</taxon>
        <taxon>Chordata</taxon>
        <taxon>Craniata</taxon>
        <taxon>Vertebrata</taxon>
        <taxon>Euteleostomi</taxon>
        <taxon>Actinopterygii</taxon>
        <taxon>Neopterygii</taxon>
        <taxon>Teleostei</taxon>
        <taxon>Clupei</taxon>
        <taxon>Clupeiformes</taxon>
        <taxon>Denticipitoidei</taxon>
        <taxon>Denticipitidae</taxon>
        <taxon>Denticeps</taxon>
    </lineage>
</organism>
<proteinExistence type="predicted"/>
<dbReference type="Ensembl" id="ENSDCDT00010063866.1">
    <property type="protein sequence ID" value="ENSDCDP00010053364.1"/>
    <property type="gene ID" value="ENSDCDG00010031008.1"/>
</dbReference>
<evidence type="ECO:0000313" key="2">
    <source>
        <dbReference type="Proteomes" id="UP000694580"/>
    </source>
</evidence>
<dbReference type="AlphaFoldDB" id="A0AAY4E7V3"/>
<reference evidence="1" key="3">
    <citation type="submission" date="2025-09" db="UniProtKB">
        <authorList>
            <consortium name="Ensembl"/>
        </authorList>
    </citation>
    <scope>IDENTIFICATION</scope>
</reference>
<sequence length="101" mass="11156">MYHVIIVKASVPPWACFTGSTEKSPAEVPMCVGLVKRVCTHPIIILASVLIELVQCHLGVESVSVSLRKSSISDKCTFQQKHIKRFLPWTPQPDECSCPGH</sequence>
<dbReference type="Proteomes" id="UP000694580">
    <property type="component" value="Chromosome 17"/>
</dbReference>
<accession>A0AAY4E7V3</accession>
<reference evidence="1 2" key="1">
    <citation type="submission" date="2020-06" db="EMBL/GenBank/DDBJ databases">
        <authorList>
            <consortium name="Wellcome Sanger Institute Data Sharing"/>
        </authorList>
    </citation>
    <scope>NUCLEOTIDE SEQUENCE [LARGE SCALE GENOMIC DNA]</scope>
</reference>
<keyword evidence="2" id="KW-1185">Reference proteome</keyword>
<evidence type="ECO:0000313" key="1">
    <source>
        <dbReference type="Ensembl" id="ENSDCDP00010053364.1"/>
    </source>
</evidence>
<reference evidence="1" key="2">
    <citation type="submission" date="2025-08" db="UniProtKB">
        <authorList>
            <consortium name="Ensembl"/>
        </authorList>
    </citation>
    <scope>IDENTIFICATION</scope>
</reference>